<dbReference type="EMBL" id="BK015251">
    <property type="protein sequence ID" value="DAD97993.1"/>
    <property type="molecule type" value="Genomic_DNA"/>
</dbReference>
<organism evidence="1">
    <name type="scientific">Siphoviridae sp. ctnMb19</name>
    <dbReference type="NCBI Taxonomy" id="2825659"/>
    <lineage>
        <taxon>Viruses</taxon>
        <taxon>Duplodnaviria</taxon>
        <taxon>Heunggongvirae</taxon>
        <taxon>Uroviricota</taxon>
        <taxon>Caudoviricetes</taxon>
    </lineage>
</organism>
<protein>
    <submittedName>
        <fullName evidence="1">Uncharacterized protein</fullName>
    </submittedName>
</protein>
<proteinExistence type="predicted"/>
<sequence>MEMTVLEHVAISHDYAHKEKIENDDGTSSDIVVFDKDTTKLELVIERDKKECINQRHYKNYTEEMIEKDFKEFEFVLIELVDYDLEQNGASFSEKVSENGITREWIKRESILKKIPTLCHIT</sequence>
<evidence type="ECO:0000313" key="1">
    <source>
        <dbReference type="EMBL" id="DAD97993.1"/>
    </source>
</evidence>
<reference evidence="1" key="1">
    <citation type="journal article" date="2021" name="Proc. Natl. Acad. Sci. U.S.A.">
        <title>A Catalog of Tens of Thousands of Viruses from Human Metagenomes Reveals Hidden Associations with Chronic Diseases.</title>
        <authorList>
            <person name="Tisza M.J."/>
            <person name="Buck C.B."/>
        </authorList>
    </citation>
    <scope>NUCLEOTIDE SEQUENCE</scope>
    <source>
        <strain evidence="1">CtnMb19</strain>
    </source>
</reference>
<accession>A0A8S5NTG6</accession>
<name>A0A8S5NTG6_9CAUD</name>